<keyword evidence="2" id="KW-1185">Reference proteome</keyword>
<proteinExistence type="predicted"/>
<comment type="caution">
    <text evidence="1">The sequence shown here is derived from an EMBL/GenBank/DDBJ whole genome shotgun (WGS) entry which is preliminary data.</text>
</comment>
<protein>
    <submittedName>
        <fullName evidence="1">Uncharacterized protein</fullName>
    </submittedName>
</protein>
<dbReference type="EMBL" id="CM046389">
    <property type="protein sequence ID" value="KAI8566283.1"/>
    <property type="molecule type" value="Genomic_DNA"/>
</dbReference>
<evidence type="ECO:0000313" key="2">
    <source>
        <dbReference type="Proteomes" id="UP001062846"/>
    </source>
</evidence>
<reference evidence="1" key="1">
    <citation type="submission" date="2022-02" db="EMBL/GenBank/DDBJ databases">
        <title>Plant Genome Project.</title>
        <authorList>
            <person name="Zhang R.-G."/>
        </authorList>
    </citation>
    <scope>NUCLEOTIDE SEQUENCE</scope>
    <source>
        <strain evidence="1">AT1</strain>
    </source>
</reference>
<evidence type="ECO:0000313" key="1">
    <source>
        <dbReference type="EMBL" id="KAI8566283.1"/>
    </source>
</evidence>
<dbReference type="Proteomes" id="UP001062846">
    <property type="component" value="Chromosome 2"/>
</dbReference>
<organism evidence="1 2">
    <name type="scientific">Rhododendron molle</name>
    <name type="common">Chinese azalea</name>
    <name type="synonym">Azalea mollis</name>
    <dbReference type="NCBI Taxonomy" id="49168"/>
    <lineage>
        <taxon>Eukaryota</taxon>
        <taxon>Viridiplantae</taxon>
        <taxon>Streptophyta</taxon>
        <taxon>Embryophyta</taxon>
        <taxon>Tracheophyta</taxon>
        <taxon>Spermatophyta</taxon>
        <taxon>Magnoliopsida</taxon>
        <taxon>eudicotyledons</taxon>
        <taxon>Gunneridae</taxon>
        <taxon>Pentapetalae</taxon>
        <taxon>asterids</taxon>
        <taxon>Ericales</taxon>
        <taxon>Ericaceae</taxon>
        <taxon>Ericoideae</taxon>
        <taxon>Rhodoreae</taxon>
        <taxon>Rhododendron</taxon>
    </lineage>
</organism>
<name>A0ACC0PKQ0_RHOML</name>
<accession>A0ACC0PKQ0</accession>
<sequence length="147" mass="16869">MKHIVDFIIPHPWHRAICIDDRPIGEISVTPTGGPYRNKAEIGYVLGSKYWGKGIATRAVKKVAAEIFVEWPHLVRLEGFVDVDNIASQKVLEKAGFQKKEGVLRKFYIQKGRVRDVVVFSVLSPGFFEEARYNEGMSEKKNEMYLW</sequence>
<gene>
    <name evidence="1" type="ORF">RHMOL_Rhmol02G0028200</name>
</gene>